<evidence type="ECO:0000259" key="3">
    <source>
        <dbReference type="PROSITE" id="PS51371"/>
    </source>
</evidence>
<sequence length="136" mass="14663">MCKTAREFVTGVGECVSEYETVLEGARKLAAFGVDALPVCGDDRNVVGMLSERDVVRIVAERRDPDAIRVGLLADGVSVVDANAPISEAWTTMIERDLDSAPVTEEGRLIGMLRRTHLDGRIGEPAEIRAAALARL</sequence>
<dbReference type="EMBL" id="JACHNU010000004">
    <property type="protein sequence ID" value="MBB4663339.1"/>
    <property type="molecule type" value="Genomic_DNA"/>
</dbReference>
<accession>A0A840IET4</accession>
<gene>
    <name evidence="4" type="ORF">BDZ31_002934</name>
</gene>
<evidence type="ECO:0000256" key="2">
    <source>
        <dbReference type="PROSITE-ProRule" id="PRU00703"/>
    </source>
</evidence>
<dbReference type="SUPFAM" id="SSF54631">
    <property type="entry name" value="CBS-domain pair"/>
    <property type="match status" value="1"/>
</dbReference>
<feature type="domain" description="CBS" evidence="3">
    <location>
        <begin position="73"/>
        <end position="128"/>
    </location>
</feature>
<evidence type="ECO:0000256" key="1">
    <source>
        <dbReference type="ARBA" id="ARBA00023122"/>
    </source>
</evidence>
<dbReference type="PANTHER" id="PTHR43080">
    <property type="entry name" value="CBS DOMAIN-CONTAINING PROTEIN CBSX3, MITOCHONDRIAL"/>
    <property type="match status" value="1"/>
</dbReference>
<dbReference type="AlphaFoldDB" id="A0A840IET4"/>
<dbReference type="Gene3D" id="3.10.580.10">
    <property type="entry name" value="CBS-domain"/>
    <property type="match status" value="1"/>
</dbReference>
<dbReference type="PANTHER" id="PTHR43080:SF2">
    <property type="entry name" value="CBS DOMAIN-CONTAINING PROTEIN"/>
    <property type="match status" value="1"/>
</dbReference>
<keyword evidence="1 2" id="KW-0129">CBS domain</keyword>
<reference evidence="4 5" key="1">
    <citation type="submission" date="2020-08" db="EMBL/GenBank/DDBJ databases">
        <title>Genomic Encyclopedia of Archaeal and Bacterial Type Strains, Phase II (KMG-II): from individual species to whole genera.</title>
        <authorList>
            <person name="Goeker M."/>
        </authorList>
    </citation>
    <scope>NUCLEOTIDE SEQUENCE [LARGE SCALE GENOMIC DNA]</scope>
    <source>
        <strain evidence="4 5">DSM 23288</strain>
    </source>
</reference>
<dbReference type="InterPro" id="IPR051257">
    <property type="entry name" value="Diverse_CBS-Domain"/>
</dbReference>
<organism evidence="4 5">
    <name type="scientific">Conexibacter arvalis</name>
    <dbReference type="NCBI Taxonomy" id="912552"/>
    <lineage>
        <taxon>Bacteria</taxon>
        <taxon>Bacillati</taxon>
        <taxon>Actinomycetota</taxon>
        <taxon>Thermoleophilia</taxon>
        <taxon>Solirubrobacterales</taxon>
        <taxon>Conexibacteraceae</taxon>
        <taxon>Conexibacter</taxon>
    </lineage>
</organism>
<dbReference type="InterPro" id="IPR046342">
    <property type="entry name" value="CBS_dom_sf"/>
</dbReference>
<evidence type="ECO:0000313" key="5">
    <source>
        <dbReference type="Proteomes" id="UP000585272"/>
    </source>
</evidence>
<dbReference type="Proteomes" id="UP000585272">
    <property type="component" value="Unassembled WGS sequence"/>
</dbReference>
<dbReference type="CDD" id="cd02205">
    <property type="entry name" value="CBS_pair_SF"/>
    <property type="match status" value="1"/>
</dbReference>
<evidence type="ECO:0000313" key="4">
    <source>
        <dbReference type="EMBL" id="MBB4663339.1"/>
    </source>
</evidence>
<dbReference type="Pfam" id="PF00571">
    <property type="entry name" value="CBS"/>
    <property type="match status" value="2"/>
</dbReference>
<dbReference type="SMART" id="SM00116">
    <property type="entry name" value="CBS"/>
    <property type="match status" value="2"/>
</dbReference>
<comment type="caution">
    <text evidence="4">The sequence shown here is derived from an EMBL/GenBank/DDBJ whole genome shotgun (WGS) entry which is preliminary data.</text>
</comment>
<proteinExistence type="predicted"/>
<feature type="domain" description="CBS" evidence="3">
    <location>
        <begin position="8"/>
        <end position="65"/>
    </location>
</feature>
<name>A0A840IET4_9ACTN</name>
<dbReference type="RefSeq" id="WP_183343078.1">
    <property type="nucleotide sequence ID" value="NZ_JACHNU010000004.1"/>
</dbReference>
<dbReference type="InterPro" id="IPR000644">
    <property type="entry name" value="CBS_dom"/>
</dbReference>
<protein>
    <submittedName>
        <fullName evidence="4">CBS domain-containing protein</fullName>
    </submittedName>
</protein>
<keyword evidence="5" id="KW-1185">Reference proteome</keyword>
<dbReference type="PROSITE" id="PS51371">
    <property type="entry name" value="CBS"/>
    <property type="match status" value="2"/>
</dbReference>